<dbReference type="Pfam" id="PF01381">
    <property type="entry name" value="HTH_3"/>
    <property type="match status" value="1"/>
</dbReference>
<dbReference type="RefSeq" id="WP_156729366.1">
    <property type="nucleotide sequence ID" value="NZ_CACRSZ010000022.1"/>
</dbReference>
<dbReference type="CDD" id="cd00093">
    <property type="entry name" value="HTH_XRE"/>
    <property type="match status" value="1"/>
</dbReference>
<dbReference type="InterPro" id="IPR001387">
    <property type="entry name" value="Cro/C1-type_HTH"/>
</dbReference>
<evidence type="ECO:0000259" key="1">
    <source>
        <dbReference type="PROSITE" id="PS50943"/>
    </source>
</evidence>
<accession>A0A6N2S8I3</accession>
<protein>
    <submittedName>
        <fullName evidence="2">Helix-turn-helix</fullName>
    </submittedName>
</protein>
<reference evidence="2" key="1">
    <citation type="submission" date="2019-11" db="EMBL/GenBank/DDBJ databases">
        <authorList>
            <person name="Feng L."/>
        </authorList>
    </citation>
    <scope>NUCLEOTIDE SEQUENCE</scope>
    <source>
        <strain evidence="2">BfaecisLFYP10</strain>
    </source>
</reference>
<feature type="domain" description="HTH cro/C1-type" evidence="1">
    <location>
        <begin position="16"/>
        <end position="69"/>
    </location>
</feature>
<dbReference type="SMART" id="SM00530">
    <property type="entry name" value="HTH_XRE"/>
    <property type="match status" value="1"/>
</dbReference>
<gene>
    <name evidence="2" type="ORF">BFLFYP10_00873</name>
</gene>
<dbReference type="EMBL" id="CACRSZ010000022">
    <property type="protein sequence ID" value="VYS88988.1"/>
    <property type="molecule type" value="Genomic_DNA"/>
</dbReference>
<sequence>MKPETYTNALHIGRKIERVRRLRGMTQTDLGDLLGITKQAVSKMEQTEKLDDERVKQVAEALGVTEEGLKKFTEETVLYYTNNFYENSNATATNIGIISNLENINHFSMDQAVKLFEELLKIERDKYDKEKEESAK</sequence>
<organism evidence="2">
    <name type="scientific">Bacteroides faecis</name>
    <dbReference type="NCBI Taxonomy" id="674529"/>
    <lineage>
        <taxon>Bacteria</taxon>
        <taxon>Pseudomonadati</taxon>
        <taxon>Bacteroidota</taxon>
        <taxon>Bacteroidia</taxon>
        <taxon>Bacteroidales</taxon>
        <taxon>Bacteroidaceae</taxon>
        <taxon>Bacteroides</taxon>
    </lineage>
</organism>
<dbReference type="PROSITE" id="PS50943">
    <property type="entry name" value="HTH_CROC1"/>
    <property type="match status" value="1"/>
</dbReference>
<proteinExistence type="predicted"/>
<dbReference type="Gene3D" id="1.10.260.40">
    <property type="entry name" value="lambda repressor-like DNA-binding domains"/>
    <property type="match status" value="1"/>
</dbReference>
<name>A0A6N2S8I3_9BACE</name>
<dbReference type="AlphaFoldDB" id="A0A6N2S8I3"/>
<dbReference type="InterPro" id="IPR010982">
    <property type="entry name" value="Lambda_DNA-bd_dom_sf"/>
</dbReference>
<dbReference type="SUPFAM" id="SSF47413">
    <property type="entry name" value="lambda repressor-like DNA-binding domains"/>
    <property type="match status" value="1"/>
</dbReference>
<dbReference type="GO" id="GO:0003677">
    <property type="term" value="F:DNA binding"/>
    <property type="evidence" value="ECO:0007669"/>
    <property type="project" value="InterPro"/>
</dbReference>
<evidence type="ECO:0000313" key="2">
    <source>
        <dbReference type="EMBL" id="VYS88988.1"/>
    </source>
</evidence>